<dbReference type="KEGG" id="spar:SPRG_08308"/>
<reference evidence="2 3" key="1">
    <citation type="journal article" date="2013" name="PLoS Genet.">
        <title>Distinctive expansion of potential virulence genes in the genome of the oomycete fish pathogen Saprolegnia parasitica.</title>
        <authorList>
            <person name="Jiang R.H."/>
            <person name="de Bruijn I."/>
            <person name="Haas B.J."/>
            <person name="Belmonte R."/>
            <person name="Lobach L."/>
            <person name="Christie J."/>
            <person name="van den Ackerveken G."/>
            <person name="Bottin A."/>
            <person name="Bulone V."/>
            <person name="Diaz-Moreno S.M."/>
            <person name="Dumas B."/>
            <person name="Fan L."/>
            <person name="Gaulin E."/>
            <person name="Govers F."/>
            <person name="Grenville-Briggs L.J."/>
            <person name="Horner N.R."/>
            <person name="Levin J.Z."/>
            <person name="Mammella M."/>
            <person name="Meijer H.J."/>
            <person name="Morris P."/>
            <person name="Nusbaum C."/>
            <person name="Oome S."/>
            <person name="Phillips A.J."/>
            <person name="van Rooyen D."/>
            <person name="Rzeszutek E."/>
            <person name="Saraiva M."/>
            <person name="Secombes C.J."/>
            <person name="Seidl M.F."/>
            <person name="Snel B."/>
            <person name="Stassen J.H."/>
            <person name="Sykes S."/>
            <person name="Tripathy S."/>
            <person name="van den Berg H."/>
            <person name="Vega-Arreguin J.C."/>
            <person name="Wawra S."/>
            <person name="Young S.K."/>
            <person name="Zeng Q."/>
            <person name="Dieguez-Uribeondo J."/>
            <person name="Russ C."/>
            <person name="Tyler B.M."/>
            <person name="van West P."/>
        </authorList>
    </citation>
    <scope>NUCLEOTIDE SEQUENCE [LARGE SCALE GENOMIC DNA]</scope>
    <source>
        <strain evidence="2 3">CBS 223.65</strain>
    </source>
</reference>
<protein>
    <submittedName>
        <fullName evidence="2">Uncharacterized protein</fullName>
    </submittedName>
</protein>
<keyword evidence="3" id="KW-1185">Reference proteome</keyword>
<name>A0A067C6Y0_SAPPC</name>
<dbReference type="EMBL" id="KK583225">
    <property type="protein sequence ID" value="KDO26233.1"/>
    <property type="molecule type" value="Genomic_DNA"/>
</dbReference>
<evidence type="ECO:0000313" key="3">
    <source>
        <dbReference type="Proteomes" id="UP000030745"/>
    </source>
</evidence>
<dbReference type="AlphaFoldDB" id="A0A067C6Y0"/>
<feature type="region of interest" description="Disordered" evidence="1">
    <location>
        <begin position="1"/>
        <end position="57"/>
    </location>
</feature>
<dbReference type="VEuPathDB" id="FungiDB:SPRG_08308"/>
<dbReference type="GeneID" id="24130537"/>
<proteinExistence type="predicted"/>
<dbReference type="Proteomes" id="UP000030745">
    <property type="component" value="Unassembled WGS sequence"/>
</dbReference>
<organism evidence="2 3">
    <name type="scientific">Saprolegnia parasitica (strain CBS 223.65)</name>
    <dbReference type="NCBI Taxonomy" id="695850"/>
    <lineage>
        <taxon>Eukaryota</taxon>
        <taxon>Sar</taxon>
        <taxon>Stramenopiles</taxon>
        <taxon>Oomycota</taxon>
        <taxon>Saprolegniomycetes</taxon>
        <taxon>Saprolegniales</taxon>
        <taxon>Saprolegniaceae</taxon>
        <taxon>Saprolegnia</taxon>
    </lineage>
</organism>
<dbReference type="RefSeq" id="XP_012202942.1">
    <property type="nucleotide sequence ID" value="XM_012347552.1"/>
</dbReference>
<accession>A0A067C6Y0</accession>
<evidence type="ECO:0000313" key="2">
    <source>
        <dbReference type="EMBL" id="KDO26233.1"/>
    </source>
</evidence>
<sequence>MVQTQKKNNDHETPAVPPSKKEPRTDDDDGAPLTKKAKKAKAKASVAAQPQSTPDERKQALLARDSVDTSDLPPLEETAGELVSPIVSPRRSGFGHLDVAAVMRLMVDENTRSVRLTLDANAAQSRVLAEDNIKTARDMVNENVARTQEFMIASLDRIALLPTPTAVPAPVHEVHGGAAESASGRPQAMAAPVFGQEAATRPVLEPWAPGHPVVVAAAPVPIQEPAQVPVVSVLVQDQRAPAPVVVPAMPPKVRGKAVQLVPGEYLSYRTSLRMVLELNGLLPLVSGALKAPDATLDPAGYAHFAAYDAAARVLIVNSLDDETRREVADYVTAAPRYAYINAKFAEAPAVLES</sequence>
<gene>
    <name evidence="2" type="ORF">SPRG_08308</name>
</gene>
<feature type="compositionally biased region" description="Basic and acidic residues" evidence="1">
    <location>
        <begin position="7"/>
        <end position="24"/>
    </location>
</feature>
<evidence type="ECO:0000256" key="1">
    <source>
        <dbReference type="SAM" id="MobiDB-lite"/>
    </source>
</evidence>